<evidence type="ECO:0000313" key="2">
    <source>
        <dbReference type="EMBL" id="CEK57352.1"/>
    </source>
</evidence>
<dbReference type="EMBL" id="HACG01010487">
    <property type="protein sequence ID" value="CEK57352.1"/>
    <property type="molecule type" value="Transcribed_RNA"/>
</dbReference>
<feature type="non-terminal residue" evidence="2">
    <location>
        <position position="74"/>
    </location>
</feature>
<feature type="non-terminal residue" evidence="2">
    <location>
        <position position="1"/>
    </location>
</feature>
<gene>
    <name evidence="2" type="primary">ORF29951</name>
</gene>
<organism evidence="2">
    <name type="scientific">Arion vulgaris</name>
    <dbReference type="NCBI Taxonomy" id="1028688"/>
    <lineage>
        <taxon>Eukaryota</taxon>
        <taxon>Metazoa</taxon>
        <taxon>Spiralia</taxon>
        <taxon>Lophotrochozoa</taxon>
        <taxon>Mollusca</taxon>
        <taxon>Gastropoda</taxon>
        <taxon>Heterobranchia</taxon>
        <taxon>Euthyneura</taxon>
        <taxon>Panpulmonata</taxon>
        <taxon>Eupulmonata</taxon>
        <taxon>Stylommatophora</taxon>
        <taxon>Helicina</taxon>
        <taxon>Arionoidea</taxon>
        <taxon>Arionidae</taxon>
        <taxon>Arion</taxon>
    </lineage>
</organism>
<name>A0A0B6YME0_9EUPU</name>
<accession>A0A0B6YME0</accession>
<feature type="region of interest" description="Disordered" evidence="1">
    <location>
        <begin position="1"/>
        <end position="54"/>
    </location>
</feature>
<reference evidence="2" key="1">
    <citation type="submission" date="2014-12" db="EMBL/GenBank/DDBJ databases">
        <title>Insight into the proteome of Arion vulgaris.</title>
        <authorList>
            <person name="Aradska J."/>
            <person name="Bulat T."/>
            <person name="Smidak R."/>
            <person name="Sarate P."/>
            <person name="Gangsoo J."/>
            <person name="Sialana F."/>
            <person name="Bilban M."/>
            <person name="Lubec G."/>
        </authorList>
    </citation>
    <scope>NUCLEOTIDE SEQUENCE</scope>
    <source>
        <tissue evidence="2">Skin</tissue>
    </source>
</reference>
<proteinExistence type="predicted"/>
<dbReference type="AlphaFoldDB" id="A0A0B6YME0"/>
<sequence>KSKSSFSAPKTKHSMEVPAARKRAKQIVSDDDEVVSSSEKHLPVDGSCSSEDEGFIEVTIDPSATVEDDLFPAS</sequence>
<evidence type="ECO:0000256" key="1">
    <source>
        <dbReference type="SAM" id="MobiDB-lite"/>
    </source>
</evidence>
<protein>
    <submittedName>
        <fullName evidence="2">Uncharacterized protein</fullName>
    </submittedName>
</protein>